<dbReference type="Proteomes" id="UP000014127">
    <property type="component" value="Unassembled WGS sequence"/>
</dbReference>
<dbReference type="HOGENOM" id="CLU_052299_1_0_9"/>
<dbReference type="HAMAP" id="MF_00095">
    <property type="entry name" value="SfsA"/>
    <property type="match status" value="1"/>
</dbReference>
<dbReference type="CDD" id="cd22359">
    <property type="entry name" value="SfsA-like_bacterial"/>
    <property type="match status" value="1"/>
</dbReference>
<sequence length="246" mass="27634">MKYENINMAHFIIRDNRFICHCRLIKSNEVVTVHVKNTGRGKEVLIAGALVALNYQPSPTRKTDYDLVAVKKGLMWINIDSQLPNSLAYEGILSEKISLPHFPGKLISLKREVTYGNSKFDLFATSDAGAKAFIEVKGMTLENKEVGAFPDAPTLRGLKHVNELQVAHENGYFTYVLFIVQFEKIRLATIHTQMQPRLAESFALAMADGVEVLAYNCKVEPGEVTVKKQVPFDLTYPFVDPNSQEN</sequence>
<dbReference type="Pfam" id="PF17746">
    <property type="entry name" value="SfsA_N"/>
    <property type="match status" value="1"/>
</dbReference>
<reference evidence="4 5" key="1">
    <citation type="submission" date="2013-03" db="EMBL/GenBank/DDBJ databases">
        <title>The Genome Sequence of Enterococcus dispar ATCC_51266 (Illumina only assembly).</title>
        <authorList>
            <consortium name="The Broad Institute Genomics Platform"/>
            <consortium name="The Broad Institute Genome Sequencing Center for Infectious Disease"/>
            <person name="Earl A."/>
            <person name="Russ C."/>
            <person name="Gilmore M."/>
            <person name="Surin D."/>
            <person name="Walker B."/>
            <person name="Young S."/>
            <person name="Zeng Q."/>
            <person name="Gargeya S."/>
            <person name="Fitzgerald M."/>
            <person name="Haas B."/>
            <person name="Abouelleil A."/>
            <person name="Allen A.W."/>
            <person name="Alvarado L."/>
            <person name="Arachchi H.M."/>
            <person name="Berlin A.M."/>
            <person name="Chapman S.B."/>
            <person name="Gainer-Dewar J."/>
            <person name="Goldberg J."/>
            <person name="Griggs A."/>
            <person name="Gujja S."/>
            <person name="Hansen M."/>
            <person name="Howarth C."/>
            <person name="Imamovic A."/>
            <person name="Ireland A."/>
            <person name="Larimer J."/>
            <person name="McCowan C."/>
            <person name="Murphy C."/>
            <person name="Pearson M."/>
            <person name="Poon T.W."/>
            <person name="Priest M."/>
            <person name="Roberts A."/>
            <person name="Saif S."/>
            <person name="Shea T."/>
            <person name="Sisk P."/>
            <person name="Sykes S."/>
            <person name="Wortman J."/>
            <person name="Nusbaum C."/>
            <person name="Birren B."/>
        </authorList>
    </citation>
    <scope>NUCLEOTIDE SEQUENCE [LARGE SCALE GENOMIC DNA]</scope>
    <source>
        <strain evidence="4 5">ATCC 51266</strain>
    </source>
</reference>
<organism evidence="4 5">
    <name type="scientific">Enterococcus dispar ATCC 51266</name>
    <dbReference type="NCBI Taxonomy" id="1139219"/>
    <lineage>
        <taxon>Bacteria</taxon>
        <taxon>Bacillati</taxon>
        <taxon>Bacillota</taxon>
        <taxon>Bacilli</taxon>
        <taxon>Lactobacillales</taxon>
        <taxon>Enterococcaceae</taxon>
        <taxon>Enterococcus</taxon>
    </lineage>
</organism>
<evidence type="ECO:0000259" key="3">
    <source>
        <dbReference type="Pfam" id="PF17746"/>
    </source>
</evidence>
<dbReference type="eggNOG" id="COG1489">
    <property type="taxonomic scope" value="Bacteria"/>
</dbReference>
<gene>
    <name evidence="1" type="primary">sfsA</name>
    <name evidence="4" type="ORF">OMK_01240</name>
</gene>
<feature type="domain" description="SfsA N-terminal OB" evidence="3">
    <location>
        <begin position="13"/>
        <end position="79"/>
    </location>
</feature>
<dbReference type="Gene3D" id="2.40.50.580">
    <property type="match status" value="1"/>
</dbReference>
<dbReference type="EMBL" id="AHYR01000005">
    <property type="protein sequence ID" value="EOT41071.1"/>
    <property type="molecule type" value="Genomic_DNA"/>
</dbReference>
<comment type="caution">
    <text evidence="4">The sequence shown here is derived from an EMBL/GenBank/DDBJ whole genome shotgun (WGS) entry which is preliminary data.</text>
</comment>
<proteinExistence type="inferred from homology"/>
<name>S1NDZ0_9ENTE</name>
<dbReference type="PANTHER" id="PTHR30545">
    <property type="entry name" value="SUGAR FERMENTATION STIMULATION PROTEIN A"/>
    <property type="match status" value="1"/>
</dbReference>
<dbReference type="OrthoDB" id="9802365at2"/>
<accession>S1NDZ0</accession>
<dbReference type="InterPro" id="IPR041465">
    <property type="entry name" value="SfsA_N"/>
</dbReference>
<evidence type="ECO:0000256" key="1">
    <source>
        <dbReference type="HAMAP-Rule" id="MF_00095"/>
    </source>
</evidence>
<evidence type="ECO:0000259" key="2">
    <source>
        <dbReference type="Pfam" id="PF03749"/>
    </source>
</evidence>
<dbReference type="NCBIfam" id="TIGR00230">
    <property type="entry name" value="sfsA"/>
    <property type="match status" value="1"/>
</dbReference>
<dbReference type="InterPro" id="IPR005224">
    <property type="entry name" value="SfsA"/>
</dbReference>
<evidence type="ECO:0000313" key="4">
    <source>
        <dbReference type="EMBL" id="EOT41071.1"/>
    </source>
</evidence>
<dbReference type="RefSeq" id="WP_016172417.1">
    <property type="nucleotide sequence ID" value="NZ_ASWK01000001.1"/>
</dbReference>
<protein>
    <recommendedName>
        <fullName evidence="1">Sugar fermentation stimulation protein homolog</fullName>
    </recommendedName>
</protein>
<dbReference type="GO" id="GO:0003677">
    <property type="term" value="F:DNA binding"/>
    <property type="evidence" value="ECO:0007669"/>
    <property type="project" value="InterPro"/>
</dbReference>
<dbReference type="PANTHER" id="PTHR30545:SF2">
    <property type="entry name" value="SUGAR FERMENTATION STIMULATION PROTEIN A"/>
    <property type="match status" value="1"/>
</dbReference>
<dbReference type="AlphaFoldDB" id="S1NDZ0"/>
<evidence type="ECO:0000313" key="5">
    <source>
        <dbReference type="Proteomes" id="UP000014127"/>
    </source>
</evidence>
<dbReference type="STRING" id="44009.RV01_GL002224"/>
<dbReference type="Gene3D" id="3.40.1350.60">
    <property type="match status" value="1"/>
</dbReference>
<dbReference type="InterPro" id="IPR040452">
    <property type="entry name" value="SfsA_C"/>
</dbReference>
<dbReference type="PATRIC" id="fig|1139219.3.peg.1199"/>
<comment type="similarity">
    <text evidence="1">Belongs to the SfsA family.</text>
</comment>
<keyword evidence="5" id="KW-1185">Reference proteome</keyword>
<dbReference type="Pfam" id="PF03749">
    <property type="entry name" value="SfsA"/>
    <property type="match status" value="1"/>
</dbReference>
<feature type="domain" description="Sugar fermentation stimulation protein C-terminal" evidence="2">
    <location>
        <begin position="82"/>
        <end position="222"/>
    </location>
</feature>